<name>A0A411HMK7_9GAMM</name>
<sequence>MSESTDPHFYERADAVIYLANEQNKDIGRGKVSASLMYATARFNAFVSARSFNTVDEMKGAKDETIEYFMAQYRAMLIENLDDYIEHFDKYTLHTES</sequence>
<dbReference type="InterPro" id="IPR021490">
    <property type="entry name" value="DUF3144"/>
</dbReference>
<dbReference type="OrthoDB" id="5344355at2"/>
<accession>A0A411HMK7</accession>
<reference evidence="1 2" key="1">
    <citation type="submission" date="2019-01" db="EMBL/GenBank/DDBJ databases">
        <title>Pseudolysobacter antarctica gen. nov., sp. nov., isolated from Fildes Peninsula, Antarctica.</title>
        <authorList>
            <person name="Wei Z."/>
            <person name="Peng F."/>
        </authorList>
    </citation>
    <scope>NUCLEOTIDE SEQUENCE [LARGE SCALE GENOMIC DNA]</scope>
    <source>
        <strain evidence="1 2">AQ6-296</strain>
    </source>
</reference>
<dbReference type="EMBL" id="CP035704">
    <property type="protein sequence ID" value="QBB71711.1"/>
    <property type="molecule type" value="Genomic_DNA"/>
</dbReference>
<evidence type="ECO:0000313" key="1">
    <source>
        <dbReference type="EMBL" id="QBB71711.1"/>
    </source>
</evidence>
<dbReference type="RefSeq" id="WP_129834981.1">
    <property type="nucleotide sequence ID" value="NZ_CP035704.1"/>
</dbReference>
<dbReference type="Pfam" id="PF11342">
    <property type="entry name" value="DUF3144"/>
    <property type="match status" value="1"/>
</dbReference>
<protein>
    <submittedName>
        <fullName evidence="1">DUF3144 domain-containing protein</fullName>
    </submittedName>
</protein>
<gene>
    <name evidence="1" type="ORF">ELE36_15860</name>
</gene>
<dbReference type="AlphaFoldDB" id="A0A411HMK7"/>
<dbReference type="KEGG" id="xbc:ELE36_15860"/>
<dbReference type="Gene3D" id="1.10.287.3020">
    <property type="match status" value="1"/>
</dbReference>
<keyword evidence="2" id="KW-1185">Reference proteome</keyword>
<dbReference type="Proteomes" id="UP000291562">
    <property type="component" value="Chromosome"/>
</dbReference>
<proteinExistence type="predicted"/>
<evidence type="ECO:0000313" key="2">
    <source>
        <dbReference type="Proteomes" id="UP000291562"/>
    </source>
</evidence>
<organism evidence="1 2">
    <name type="scientific">Pseudolysobacter antarcticus</name>
    <dbReference type="NCBI Taxonomy" id="2511995"/>
    <lineage>
        <taxon>Bacteria</taxon>
        <taxon>Pseudomonadati</taxon>
        <taxon>Pseudomonadota</taxon>
        <taxon>Gammaproteobacteria</taxon>
        <taxon>Lysobacterales</taxon>
        <taxon>Rhodanobacteraceae</taxon>
        <taxon>Pseudolysobacter</taxon>
    </lineage>
</organism>